<feature type="signal peptide" evidence="4">
    <location>
        <begin position="1"/>
        <end position="17"/>
    </location>
</feature>
<sequence length="573" mass="63782">MLLLCFFQLLATEYLSARCFADQYLGLWTFSIAKGRYLKNNDHVACNPKTSLPSRLITLNVTLLDNGVAQSQGGYAGRWTPIDNHGFELRIATDVFYVVSSFNAELHNDTHYKVDSRCNEVHFGWRTTQGIQPSSFYCLTGSLVRPLVNYDVTTHYIQRDLSSKLIEPPFLSFKQNLSSTNTSARGTKIVPFANASSWNLQLGDPPPGAWSWGDVGGVSFLPAAAPAPAGRGCNSSYVEAALAAMTARVMVASNRTDPLGRDAFLSAQHVLDCSQYGQGCAGGTPFEVGKFSEDFGILITDYYLSDGQGSCVANKAHKPEIRYYFSNYGYLGSYYGNTNAQEDIIWEIYRYGPVVASVYANADWDNCNESTTEDIRYAMTDDDRTPIANYPSALSNRSLRHFYASNTNHTVLIVGWGTDELSGDYWLVMDIAKPERSRCTEPLRKISRGVNAYNIESEIVVMYWAQYPDFLHPDEYYLTVRCSVLLLMGILLLVFLLIGIVSTGIYISLKIWIAREQRTHISLPDLREAHQTAPLIPSGSTENYVEKPPMPLNGIMSNSGQVESDEISMLSNP</sequence>
<comment type="caution">
    <text evidence="6">The sequence shown here is derived from an EMBL/GenBank/DDBJ whole genome shotgun (WGS) entry which is preliminary data.</text>
</comment>
<reference evidence="6 7" key="2">
    <citation type="journal article" date="2013" name="Genome Biol. Evol.">
        <title>Genome sequencing of Giardia lamblia genotypes A2 and B isolates (DH and GS) and comparative analysis with the genomes of genotypes A1 and E (WB and Pig).</title>
        <authorList>
            <person name="Adam R.D."/>
            <person name="Dahlstrom E.W."/>
            <person name="Martens C.A."/>
            <person name="Bruno D.P."/>
            <person name="Barbian K.D."/>
            <person name="Ricklefs S.M."/>
            <person name="Hernandez M.M."/>
            <person name="Narla N.P."/>
            <person name="Patel R.B."/>
            <person name="Porcella S.F."/>
            <person name="Nash T.E."/>
        </authorList>
    </citation>
    <scope>NUCLEOTIDE SEQUENCE [LARGE SCALE GENOMIC DNA]</scope>
    <source>
        <strain evidence="6 7">GS</strain>
    </source>
</reference>
<evidence type="ECO:0000256" key="1">
    <source>
        <dbReference type="ARBA" id="ARBA00001923"/>
    </source>
</evidence>
<comment type="cofactor">
    <cofactor evidence="1">
        <name>chloride</name>
        <dbReference type="ChEBI" id="CHEBI:17996"/>
    </cofactor>
</comment>
<dbReference type="Gene3D" id="2.40.128.80">
    <property type="entry name" value="Cathepsin C, exclusion domain"/>
    <property type="match status" value="1"/>
</dbReference>
<dbReference type="SMART" id="SM00645">
    <property type="entry name" value="Pept_C1"/>
    <property type="match status" value="1"/>
</dbReference>
<evidence type="ECO:0000313" key="7">
    <source>
        <dbReference type="Proteomes" id="UP000018040"/>
    </source>
</evidence>
<name>V6U1V1_GIAIN</name>
<comment type="similarity">
    <text evidence="2">Belongs to the peptidase C1 family.</text>
</comment>
<dbReference type="InterPro" id="IPR014882">
    <property type="entry name" value="CathepsinC_exc"/>
</dbReference>
<proteinExistence type="inferred from homology"/>
<keyword evidence="3" id="KW-0472">Membrane</keyword>
<dbReference type="InterPro" id="IPR013128">
    <property type="entry name" value="Peptidase_C1A"/>
</dbReference>
<organism evidence="6 7">
    <name type="scientific">Giardia intestinalis</name>
    <name type="common">Giardia lamblia</name>
    <dbReference type="NCBI Taxonomy" id="5741"/>
    <lineage>
        <taxon>Eukaryota</taxon>
        <taxon>Metamonada</taxon>
        <taxon>Diplomonadida</taxon>
        <taxon>Hexamitidae</taxon>
        <taxon>Giardiinae</taxon>
        <taxon>Giardia</taxon>
    </lineage>
</organism>
<reference evidence="7" key="1">
    <citation type="submission" date="2012-02" db="EMBL/GenBank/DDBJ databases">
        <title>Genome sequencing of Giardia lamblia Genotypes A2 and B isolates (DH and GS) and comparative analysis with the genomes of Genotypes A1 and E (WB and Pig).</title>
        <authorList>
            <person name="Adam R."/>
            <person name="Dahlstrom E."/>
            <person name="Martens C."/>
            <person name="Bruno D."/>
            <person name="Barbian K."/>
            <person name="Porcella S.F."/>
            <person name="Nash T."/>
        </authorList>
    </citation>
    <scope>NUCLEOTIDE SEQUENCE</scope>
    <source>
        <strain evidence="7">GS</strain>
    </source>
</reference>
<feature type="domain" description="Peptidase C1A papain C-terminal" evidence="5">
    <location>
        <begin position="206"/>
        <end position="463"/>
    </location>
</feature>
<dbReference type="Gene3D" id="3.90.70.10">
    <property type="entry name" value="Cysteine proteinases"/>
    <property type="match status" value="1"/>
</dbReference>
<gene>
    <name evidence="6" type="ORF">GSB_151035</name>
</gene>
<dbReference type="OrthoDB" id="640249at2759"/>
<accession>V6U1V1</accession>
<dbReference type="VEuPathDB" id="GiardiaDB:DHA2_150933"/>
<keyword evidence="3" id="KW-1133">Transmembrane helix</keyword>
<dbReference type="GO" id="GO:0006508">
    <property type="term" value="P:proteolysis"/>
    <property type="evidence" value="ECO:0007669"/>
    <property type="project" value="InterPro"/>
</dbReference>
<dbReference type="VEuPathDB" id="GiardiaDB:GL50803_0022553"/>
<keyword evidence="4" id="KW-0732">Signal</keyword>
<dbReference type="SUPFAM" id="SSF54001">
    <property type="entry name" value="Cysteine proteinases"/>
    <property type="match status" value="1"/>
</dbReference>
<dbReference type="AlphaFoldDB" id="V6U1V1"/>
<feature type="transmembrane region" description="Helical" evidence="3">
    <location>
        <begin position="484"/>
        <end position="509"/>
    </location>
</feature>
<dbReference type="VEuPathDB" id="GiardiaDB:GL50581_2268"/>
<dbReference type="GO" id="GO:0008234">
    <property type="term" value="F:cysteine-type peptidase activity"/>
    <property type="evidence" value="ECO:0007669"/>
    <property type="project" value="InterPro"/>
</dbReference>
<evidence type="ECO:0000256" key="4">
    <source>
        <dbReference type="SAM" id="SignalP"/>
    </source>
</evidence>
<evidence type="ECO:0000259" key="5">
    <source>
        <dbReference type="SMART" id="SM00645"/>
    </source>
</evidence>
<evidence type="ECO:0000313" key="6">
    <source>
        <dbReference type="EMBL" id="ESU44834.1"/>
    </source>
</evidence>
<keyword evidence="3" id="KW-0812">Transmembrane</keyword>
<dbReference type="Proteomes" id="UP000018040">
    <property type="component" value="Unassembled WGS sequence"/>
</dbReference>
<dbReference type="InterPro" id="IPR036496">
    <property type="entry name" value="CathepsinC_exc_dom_sf"/>
</dbReference>
<dbReference type="Pfam" id="PF00112">
    <property type="entry name" value="Peptidase_C1"/>
    <property type="match status" value="1"/>
</dbReference>
<evidence type="ECO:0000256" key="2">
    <source>
        <dbReference type="ARBA" id="ARBA00008455"/>
    </source>
</evidence>
<protein>
    <submittedName>
        <fullName evidence="6">Dipeptidyl-peptidase I</fullName>
    </submittedName>
</protein>
<dbReference type="VEuPathDB" id="GiardiaDB:QR46_0846"/>
<dbReference type="InterPro" id="IPR000668">
    <property type="entry name" value="Peptidase_C1A_C"/>
</dbReference>
<dbReference type="Pfam" id="PF08773">
    <property type="entry name" value="CathepsinC_exc"/>
    <property type="match status" value="1"/>
</dbReference>
<dbReference type="PANTHER" id="PTHR12411">
    <property type="entry name" value="CYSTEINE PROTEASE FAMILY C1-RELATED"/>
    <property type="match status" value="1"/>
</dbReference>
<feature type="chain" id="PRO_5018620984" evidence="4">
    <location>
        <begin position="18"/>
        <end position="573"/>
    </location>
</feature>
<evidence type="ECO:0000256" key="3">
    <source>
        <dbReference type="SAM" id="Phobius"/>
    </source>
</evidence>
<dbReference type="InterPro" id="IPR038765">
    <property type="entry name" value="Papain-like_cys_pep_sf"/>
</dbReference>
<dbReference type="EMBL" id="AHHH01000015">
    <property type="protein sequence ID" value="ESU44834.1"/>
    <property type="molecule type" value="Genomic_DNA"/>
</dbReference>
<dbReference type="SUPFAM" id="SSF75001">
    <property type="entry name" value="Dipeptidyl peptidase I (cathepsin C), exclusion domain"/>
    <property type="match status" value="1"/>
</dbReference>